<dbReference type="InterPro" id="IPR001753">
    <property type="entry name" value="Enoyl-CoA_hydra/iso"/>
</dbReference>
<proteinExistence type="predicted"/>
<dbReference type="Proteomes" id="UP001265259">
    <property type="component" value="Unassembled WGS sequence"/>
</dbReference>
<name>A0ABU3DE44_9RHOB</name>
<reference evidence="1 2" key="1">
    <citation type="submission" date="2023-09" db="EMBL/GenBank/DDBJ databases">
        <authorList>
            <person name="Rey-Velasco X."/>
        </authorList>
    </citation>
    <scope>NUCLEOTIDE SEQUENCE [LARGE SCALE GENOMIC DNA]</scope>
    <source>
        <strain evidence="1 2">F158</strain>
    </source>
</reference>
<evidence type="ECO:0000313" key="2">
    <source>
        <dbReference type="Proteomes" id="UP001265259"/>
    </source>
</evidence>
<dbReference type="PANTHER" id="PTHR11941">
    <property type="entry name" value="ENOYL-COA HYDRATASE-RELATED"/>
    <property type="match status" value="1"/>
</dbReference>
<dbReference type="EMBL" id="JAVRHL010000001">
    <property type="protein sequence ID" value="MDT0681823.1"/>
    <property type="molecule type" value="Genomic_DNA"/>
</dbReference>
<dbReference type="Gene3D" id="3.90.226.10">
    <property type="entry name" value="2-enoyl-CoA Hydratase, Chain A, domain 1"/>
    <property type="match status" value="1"/>
</dbReference>
<gene>
    <name evidence="1" type="ORF">RM543_03925</name>
</gene>
<accession>A0ABU3DE44</accession>
<dbReference type="InterPro" id="IPR029045">
    <property type="entry name" value="ClpP/crotonase-like_dom_sf"/>
</dbReference>
<comment type="caution">
    <text evidence="1">The sequence shown here is derived from an EMBL/GenBank/DDBJ whole genome shotgun (WGS) entry which is preliminary data.</text>
</comment>
<dbReference type="PANTHER" id="PTHR11941:SF54">
    <property type="entry name" value="ENOYL-COA HYDRATASE, MITOCHONDRIAL"/>
    <property type="match status" value="1"/>
</dbReference>
<dbReference type="SUPFAM" id="SSF52096">
    <property type="entry name" value="ClpP/crotonase"/>
    <property type="match status" value="1"/>
</dbReference>
<evidence type="ECO:0000313" key="1">
    <source>
        <dbReference type="EMBL" id="MDT0681823.1"/>
    </source>
</evidence>
<dbReference type="Pfam" id="PF00378">
    <property type="entry name" value="ECH_1"/>
    <property type="match status" value="1"/>
</dbReference>
<dbReference type="RefSeq" id="WP_311689584.1">
    <property type="nucleotide sequence ID" value="NZ_JAVRHL010000001.1"/>
</dbReference>
<dbReference type="CDD" id="cd06558">
    <property type="entry name" value="crotonase-like"/>
    <property type="match status" value="1"/>
</dbReference>
<protein>
    <submittedName>
        <fullName evidence="1">Enoyl-CoA hydratase/isomerase family protein</fullName>
    </submittedName>
</protein>
<organism evidence="1 2">
    <name type="scientific">Tropicimonas omnivorans</name>
    <dbReference type="NCBI Taxonomy" id="3075590"/>
    <lineage>
        <taxon>Bacteria</taxon>
        <taxon>Pseudomonadati</taxon>
        <taxon>Pseudomonadota</taxon>
        <taxon>Alphaproteobacteria</taxon>
        <taxon>Rhodobacterales</taxon>
        <taxon>Roseobacteraceae</taxon>
        <taxon>Tropicimonas</taxon>
    </lineage>
</organism>
<sequence length="221" mass="23204">MAPEREAGAPVEVEASEDGVWRITLARPEKRNALTRDMLRAVEAAAAEAERAAARVVILTGEGPVFSAGADLQEMKEGLGHSDVWERVSARIAGLPCLTIAALNGTAAGGPLGMVLACDLRIAAEGAEFFYPVLRMGALPQPSDPLRLAAIVGQGRARRMLLGADRIGAEEALGWGLCDRVVAREDLERTVLDMAAPALAAPQGLVGGIKRLLAGKPADRR</sequence>
<keyword evidence="2" id="KW-1185">Reference proteome</keyword>